<dbReference type="Gene3D" id="3.50.50.60">
    <property type="entry name" value="FAD/NAD(P)-binding domain"/>
    <property type="match status" value="1"/>
</dbReference>
<dbReference type="EMBL" id="JBHSMG010000002">
    <property type="protein sequence ID" value="MFC5502316.1"/>
    <property type="molecule type" value="Genomic_DNA"/>
</dbReference>
<dbReference type="InterPro" id="IPR036188">
    <property type="entry name" value="FAD/NAD-bd_sf"/>
</dbReference>
<name>A0ABW0NQV1_9MICO</name>
<evidence type="ECO:0000259" key="1">
    <source>
        <dbReference type="Pfam" id="PF01593"/>
    </source>
</evidence>
<evidence type="ECO:0000313" key="2">
    <source>
        <dbReference type="EMBL" id="MFC5502316.1"/>
    </source>
</evidence>
<dbReference type="InterPro" id="IPR002937">
    <property type="entry name" value="Amino_oxidase"/>
</dbReference>
<proteinExistence type="predicted"/>
<sequence length="419" mass="42936">MSDVLIVGGGIAGLVAARRLALGGRSVTVLEASDRVGGQLARHMLGGIELDAGAESFATRGGIVADLATRLGLGGEIVPPAPLPAWLHRADGSALALPATSLLGIPSVAVASDVIEAIGTRAALRAALDLVIPAFVGAKAETLGELVRRRMGPAVLEQLVAPIVRGVHSTTPDEVSIDRASPGLRAAFLREGSLTHAVRSLRERSPAGSQVVGIRGGVVRLVDELMADLRRFGVEVRLGARAEEVTPTGVQVAGERLSGEVVVAAPGVAADRVPGRRITLVTLLVDAPELDAAPRGSGVLVAADAPGVQARALTHITAKWPWVAERSGGLHALRLSYDDAPADAVERARADAAQLLGVPLGRLVDADSLTWERAAPRTHAVDGMRFVGEAGSGTGLAAVIGHAEAEADSLLGDEMEPEG</sequence>
<dbReference type="Pfam" id="PF01593">
    <property type="entry name" value="Amino_oxidase"/>
    <property type="match status" value="1"/>
</dbReference>
<keyword evidence="3" id="KW-1185">Reference proteome</keyword>
<comment type="caution">
    <text evidence="2">The sequence shown here is derived from an EMBL/GenBank/DDBJ whole genome shotgun (WGS) entry which is preliminary data.</text>
</comment>
<protein>
    <submittedName>
        <fullName evidence="2">Protoporphyrinogen/coproporphyrinogen oxidase</fullName>
    </submittedName>
</protein>
<accession>A0ABW0NQV1</accession>
<dbReference type="PANTHER" id="PTHR42923">
    <property type="entry name" value="PROTOPORPHYRINOGEN OXIDASE"/>
    <property type="match status" value="1"/>
</dbReference>
<gene>
    <name evidence="2" type="ORF">ACFPJ4_08710</name>
</gene>
<dbReference type="Proteomes" id="UP001596039">
    <property type="component" value="Unassembled WGS sequence"/>
</dbReference>
<organism evidence="2 3">
    <name type="scientific">Lysinimonas soli</name>
    <dbReference type="NCBI Taxonomy" id="1074233"/>
    <lineage>
        <taxon>Bacteria</taxon>
        <taxon>Bacillati</taxon>
        <taxon>Actinomycetota</taxon>
        <taxon>Actinomycetes</taxon>
        <taxon>Micrococcales</taxon>
        <taxon>Microbacteriaceae</taxon>
        <taxon>Lysinimonas</taxon>
    </lineage>
</organism>
<dbReference type="PANTHER" id="PTHR42923:SF3">
    <property type="entry name" value="PROTOPORPHYRINOGEN OXIDASE"/>
    <property type="match status" value="1"/>
</dbReference>
<dbReference type="Gene3D" id="1.10.3110.10">
    <property type="entry name" value="protoporphyrinogen ix oxidase, domain 3"/>
    <property type="match status" value="1"/>
</dbReference>
<dbReference type="InterPro" id="IPR050464">
    <property type="entry name" value="Zeta_carotene_desat/Oxidored"/>
</dbReference>
<reference evidence="3" key="1">
    <citation type="journal article" date="2019" name="Int. J. Syst. Evol. Microbiol.">
        <title>The Global Catalogue of Microorganisms (GCM) 10K type strain sequencing project: providing services to taxonomists for standard genome sequencing and annotation.</title>
        <authorList>
            <consortium name="The Broad Institute Genomics Platform"/>
            <consortium name="The Broad Institute Genome Sequencing Center for Infectious Disease"/>
            <person name="Wu L."/>
            <person name="Ma J."/>
        </authorList>
    </citation>
    <scope>NUCLEOTIDE SEQUENCE [LARGE SCALE GENOMIC DNA]</scope>
    <source>
        <strain evidence="3">CGMCC 4.6997</strain>
    </source>
</reference>
<dbReference type="RefSeq" id="WP_386740015.1">
    <property type="nucleotide sequence ID" value="NZ_JBHSMG010000002.1"/>
</dbReference>
<feature type="domain" description="Amine oxidase" evidence="1">
    <location>
        <begin position="11"/>
        <end position="267"/>
    </location>
</feature>
<evidence type="ECO:0000313" key="3">
    <source>
        <dbReference type="Proteomes" id="UP001596039"/>
    </source>
</evidence>
<dbReference type="Gene3D" id="3.90.660.20">
    <property type="entry name" value="Protoporphyrinogen oxidase, mitochondrial, domain 2"/>
    <property type="match status" value="1"/>
</dbReference>
<dbReference type="SUPFAM" id="SSF51905">
    <property type="entry name" value="FAD/NAD(P)-binding domain"/>
    <property type="match status" value="1"/>
</dbReference>
<dbReference type="SUPFAM" id="SSF54373">
    <property type="entry name" value="FAD-linked reductases, C-terminal domain"/>
    <property type="match status" value="1"/>
</dbReference>